<feature type="compositionally biased region" description="Pro residues" evidence="1">
    <location>
        <begin position="489"/>
        <end position="498"/>
    </location>
</feature>
<feature type="compositionally biased region" description="Low complexity" evidence="1">
    <location>
        <begin position="626"/>
        <end position="646"/>
    </location>
</feature>
<feature type="compositionally biased region" description="Pro residues" evidence="1">
    <location>
        <begin position="457"/>
        <end position="466"/>
    </location>
</feature>
<proteinExistence type="predicted"/>
<feature type="compositionally biased region" description="Low complexity" evidence="1">
    <location>
        <begin position="550"/>
        <end position="566"/>
    </location>
</feature>
<feature type="region of interest" description="Disordered" evidence="1">
    <location>
        <begin position="299"/>
        <end position="326"/>
    </location>
</feature>
<feature type="compositionally biased region" description="Polar residues" evidence="1">
    <location>
        <begin position="583"/>
        <end position="610"/>
    </location>
</feature>
<dbReference type="SUPFAM" id="SSF54928">
    <property type="entry name" value="RNA-binding domain, RBD"/>
    <property type="match status" value="1"/>
</dbReference>
<dbReference type="EMBL" id="WNYA01000005">
    <property type="protein sequence ID" value="KAG8573409.1"/>
    <property type="molecule type" value="Genomic_DNA"/>
</dbReference>
<feature type="compositionally biased region" description="Polar residues" evidence="1">
    <location>
        <begin position="440"/>
        <end position="449"/>
    </location>
</feature>
<feature type="compositionally biased region" description="Pro residues" evidence="1">
    <location>
        <begin position="737"/>
        <end position="750"/>
    </location>
</feature>
<evidence type="ECO:0000313" key="2">
    <source>
        <dbReference type="EMBL" id="KAG8573409.1"/>
    </source>
</evidence>
<name>A0AAV7BL54_ENGPU</name>
<evidence type="ECO:0000256" key="1">
    <source>
        <dbReference type="SAM" id="MobiDB-lite"/>
    </source>
</evidence>
<sequence length="1282" mass="143606">MAALLEDDDFDQFDKPGAERSRRRRTKDDWDSELEDDLLEEDVLPGKKTSLDLSDEELNDDLLQSDEEELDLNNYSSQGVTVSLNATAGGMSSFDLSKSVHEEGLAEEAEFEEQEAEEIYEETEELEPGAEDLVYEENYAQLADEQVEYEEEETTDEVLDLEITEPLDEFQDEEFPQNYKRQKVVEQQQQHRHQQYVEEALEDVQEEQEAQELVAEPEEVLNESQELPSHTKEAFDDDEDEEEEDSGRIRFKSERKEGTIIRLSDAHRERRNIPETLELSDEAKASLMEFEAMSRHRKRRFVGDRRGGRRGGNHGMSHGMGDHRHDTERRNLRDHHNQGQPIRSLFQQQQHIQPLLPLPRPRNPSSSDGLRSPQREKSRMGNNSLLATPPQPKNIHINPHFKGNVTPAQVPLLPVPNQPRPPMGPPRFPGMPEFPPTSSPVPGNFNQPPRLQEPWRSTPPPMPPPQPEREPFFMGDPRFPNHHMFDQRNPPPVPPPPLMNNNHPLPNQNVPPFNPPGQGFNQPPRFNQPQSTFNSPGSQPGFTPPGPQGGFNQPGFNQPGPPSGFNQPGPQSGFNPPGPQPVFTPSGNQPGFSQPNFNQPGPQSGFNQSGPQPPFNPPGLNQPGFNQLNPGPQPGFNQPGTGHQPNFPQPGHGPQPGFNTPGFSRERPVRMNLPSPTPLGMPPFNQPSGNIRPFPPPRQQFPSGPGQPFMPHSQANMQGHMQPPMQQLHQPHHHGGPPKPPSSTQQPPPFRGQTPQTPLHRMPGQQRHGPIKPRQNAPGQNMTRPHNPQTPHQRNSNLRELPIATTNSAGEANRRRSAQVKPLGTTTQQIKLEAPSNTQANKPPSDVTPVKQEPKAEEQFPEEDEETRKYRLKIEEQKRLREEILRQKELRRQQQAGARKKELLERLSQQQQPQSTAPPPPQQQQAPAEVEKPTVKVENNSSPIMTHVSDPNRPNIKNRLVAKKPESLAILTPQKIPLLQSAGPSGSSQAMQKKAIKQQNRAAMENQLVTVQTVHPAGSAPPFGQQQTMKVAPIQGRPQEQRTLGAKRTVMQRSNSSGSDQGHLAPKVRVIKLTGGGDNISVQASEGSPQVQLSQPRVHPQQRLQYPQRVPQRTGPVRKVTLGKGSVQQLQNQQFQQPYQVQARPLSARLEPTSPHVLNSMHGQHPPNKVIMRGRGRGVGGQMGRGRLMPNKQNLRVVECKPQPCVVSVEGLSSSTSDQQLRNLLMSVGPIQNLQMLPHQRKAIATFEHPHHASQFQQRFHSPGDQWPSPLDKSWTSSNGTW</sequence>
<dbReference type="Proteomes" id="UP000824782">
    <property type="component" value="Unassembled WGS sequence"/>
</dbReference>
<dbReference type="Gene3D" id="3.30.70.330">
    <property type="match status" value="1"/>
</dbReference>
<organism evidence="2 3">
    <name type="scientific">Engystomops pustulosus</name>
    <name type="common">Tungara frog</name>
    <name type="synonym">Physalaemus pustulosus</name>
    <dbReference type="NCBI Taxonomy" id="76066"/>
    <lineage>
        <taxon>Eukaryota</taxon>
        <taxon>Metazoa</taxon>
        <taxon>Chordata</taxon>
        <taxon>Craniata</taxon>
        <taxon>Vertebrata</taxon>
        <taxon>Euteleostomi</taxon>
        <taxon>Amphibia</taxon>
        <taxon>Batrachia</taxon>
        <taxon>Anura</taxon>
        <taxon>Neobatrachia</taxon>
        <taxon>Hyloidea</taxon>
        <taxon>Leptodactylidae</taxon>
        <taxon>Leiuperinae</taxon>
        <taxon>Engystomops</taxon>
    </lineage>
</organism>
<feature type="compositionally biased region" description="Low complexity" evidence="1">
    <location>
        <begin position="499"/>
        <end position="511"/>
    </location>
</feature>
<evidence type="ECO:0008006" key="4">
    <source>
        <dbReference type="Google" id="ProtNLM"/>
    </source>
</evidence>
<dbReference type="InterPro" id="IPR039878">
    <property type="entry name" value="RBM33"/>
</dbReference>
<comment type="caution">
    <text evidence="2">The sequence shown here is derived from an EMBL/GenBank/DDBJ whole genome shotgun (WGS) entry which is preliminary data.</text>
</comment>
<feature type="compositionally biased region" description="Acidic residues" evidence="1">
    <location>
        <begin position="202"/>
        <end position="221"/>
    </location>
</feature>
<feature type="region of interest" description="Disordered" evidence="1">
    <location>
        <begin position="1"/>
        <end position="33"/>
    </location>
</feature>
<feature type="region of interest" description="Disordered" evidence="1">
    <location>
        <begin position="891"/>
        <end position="956"/>
    </location>
</feature>
<feature type="compositionally biased region" description="Low complexity" evidence="1">
    <location>
        <begin position="700"/>
        <end position="729"/>
    </location>
</feature>
<feature type="region of interest" description="Disordered" evidence="1">
    <location>
        <begin position="1251"/>
        <end position="1282"/>
    </location>
</feature>
<feature type="compositionally biased region" description="Pro residues" evidence="1">
    <location>
        <begin position="675"/>
        <end position="685"/>
    </location>
</feature>
<feature type="compositionally biased region" description="Acidic residues" evidence="1">
    <location>
        <begin position="235"/>
        <end position="245"/>
    </location>
</feature>
<feature type="region of interest" description="Disordered" evidence="1">
    <location>
        <begin position="202"/>
        <end position="253"/>
    </location>
</feature>
<feature type="region of interest" description="Disordered" evidence="1">
    <location>
        <begin position="355"/>
        <end position="877"/>
    </location>
</feature>
<dbReference type="InterPro" id="IPR035979">
    <property type="entry name" value="RBD_domain_sf"/>
</dbReference>
<feature type="compositionally biased region" description="Acidic residues" evidence="1">
    <location>
        <begin position="1"/>
        <end position="11"/>
    </location>
</feature>
<feature type="compositionally biased region" description="Polar residues" evidence="1">
    <location>
        <begin position="1080"/>
        <end position="1095"/>
    </location>
</feature>
<protein>
    <recommendedName>
        <fullName evidence="4">RNA-binding protein 33</fullName>
    </recommendedName>
</protein>
<dbReference type="PANTHER" id="PTHR22014">
    <property type="entry name" value="RNA-BINDING PROTEIN 33"/>
    <property type="match status" value="1"/>
</dbReference>
<dbReference type="InterPro" id="IPR012677">
    <property type="entry name" value="Nucleotide-bd_a/b_plait_sf"/>
</dbReference>
<feature type="compositionally biased region" description="Pro residues" evidence="1">
    <location>
        <begin position="413"/>
        <end position="439"/>
    </location>
</feature>
<dbReference type="GO" id="GO:0003723">
    <property type="term" value="F:RNA binding"/>
    <property type="evidence" value="ECO:0007669"/>
    <property type="project" value="TreeGrafter"/>
</dbReference>
<feature type="region of interest" description="Disordered" evidence="1">
    <location>
        <begin position="1079"/>
        <end position="1102"/>
    </location>
</feature>
<feature type="compositionally biased region" description="Basic and acidic residues" evidence="1">
    <location>
        <begin position="866"/>
        <end position="877"/>
    </location>
</feature>
<dbReference type="PANTHER" id="PTHR22014:SF2">
    <property type="entry name" value="RNA-BINDING PROTEIN 33"/>
    <property type="match status" value="1"/>
</dbReference>
<gene>
    <name evidence="2" type="ORF">GDO81_012394</name>
</gene>
<accession>A0AAV7BL54</accession>
<feature type="compositionally biased region" description="Polar residues" evidence="1">
    <location>
        <begin position="777"/>
        <end position="810"/>
    </location>
</feature>
<feature type="compositionally biased region" description="Polar residues" evidence="1">
    <location>
        <begin position="824"/>
        <end position="842"/>
    </location>
</feature>
<feature type="compositionally biased region" description="Polar residues" evidence="1">
    <location>
        <begin position="519"/>
        <end position="534"/>
    </location>
</feature>
<reference evidence="2" key="1">
    <citation type="thesis" date="2020" institute="ProQuest LLC" country="789 East Eisenhower Parkway, Ann Arbor, MI, USA">
        <title>Comparative Genomics and Chromosome Evolution.</title>
        <authorList>
            <person name="Mudd A.B."/>
        </authorList>
    </citation>
    <scope>NUCLEOTIDE SEQUENCE</scope>
    <source>
        <strain evidence="2">237g6f4</strain>
        <tissue evidence="2">Blood</tissue>
    </source>
</reference>
<keyword evidence="3" id="KW-1185">Reference proteome</keyword>
<evidence type="ECO:0000313" key="3">
    <source>
        <dbReference type="Proteomes" id="UP000824782"/>
    </source>
</evidence>